<name>A0ACB9VX99_CHAAC</name>
<accession>A0ACB9VX99</accession>
<reference evidence="1" key="1">
    <citation type="submission" date="2022-05" db="EMBL/GenBank/DDBJ databases">
        <title>Chromosome-level genome of Chaenocephalus aceratus.</title>
        <authorList>
            <person name="Park H."/>
        </authorList>
    </citation>
    <scope>NUCLEOTIDE SEQUENCE</scope>
    <source>
        <strain evidence="1">KU_202001</strain>
    </source>
</reference>
<dbReference type="Proteomes" id="UP001057452">
    <property type="component" value="Chromosome 15"/>
</dbReference>
<organism evidence="1 2">
    <name type="scientific">Chaenocephalus aceratus</name>
    <name type="common">Blackfin icefish</name>
    <name type="synonym">Chaenichthys aceratus</name>
    <dbReference type="NCBI Taxonomy" id="36190"/>
    <lineage>
        <taxon>Eukaryota</taxon>
        <taxon>Metazoa</taxon>
        <taxon>Chordata</taxon>
        <taxon>Craniata</taxon>
        <taxon>Vertebrata</taxon>
        <taxon>Euteleostomi</taxon>
        <taxon>Actinopterygii</taxon>
        <taxon>Neopterygii</taxon>
        <taxon>Teleostei</taxon>
        <taxon>Neoteleostei</taxon>
        <taxon>Acanthomorphata</taxon>
        <taxon>Eupercaria</taxon>
        <taxon>Perciformes</taxon>
        <taxon>Notothenioidei</taxon>
        <taxon>Channichthyidae</taxon>
        <taxon>Chaenocephalus</taxon>
    </lineage>
</organism>
<feature type="non-terminal residue" evidence="1">
    <location>
        <position position="1"/>
    </location>
</feature>
<protein>
    <submittedName>
        <fullName evidence="1">Uncharacterized protein</fullName>
    </submittedName>
</protein>
<evidence type="ECO:0000313" key="1">
    <source>
        <dbReference type="EMBL" id="KAI4804750.1"/>
    </source>
</evidence>
<sequence length="278" mass="30152">SSCHPLPAALDPGTCHILSLLEVSILGGSEPPADVLNHTCNFYLSPEEGVSVGVWHTLPASQWEGSVGRGPEWYREALGDGRPSYTSQSGAGEDYRGFGDSTGEPSEEGLTRDALCLHDWVLQHSRGAAVALWGHSLGSGVATNTAVKLQDQGSAVDAVILEAAFTTIGEVVAIHPVTKMYMFLPGFESLIWSILHMNNIVFASDKNLQTVSSPLLILHSEDDHIVPYQMGLKLYEISLQAQKQYKTDVQVEMISYSADLGYSHNNIYLDPNLTNRLG</sequence>
<comment type="caution">
    <text evidence="1">The sequence shown here is derived from an EMBL/GenBank/DDBJ whole genome shotgun (WGS) entry which is preliminary data.</text>
</comment>
<gene>
    <name evidence="1" type="ORF">KUCAC02_026366</name>
</gene>
<evidence type="ECO:0000313" key="2">
    <source>
        <dbReference type="Proteomes" id="UP001057452"/>
    </source>
</evidence>
<dbReference type="EMBL" id="CM043799">
    <property type="protein sequence ID" value="KAI4804750.1"/>
    <property type="molecule type" value="Genomic_DNA"/>
</dbReference>
<proteinExistence type="predicted"/>
<keyword evidence="2" id="KW-1185">Reference proteome</keyword>